<dbReference type="Proteomes" id="UP001626593">
    <property type="component" value="Chromosome"/>
</dbReference>
<gene>
    <name evidence="2" type="ORF">U5817_16570</name>
</gene>
<evidence type="ECO:0000313" key="2">
    <source>
        <dbReference type="EMBL" id="WRL44819.1"/>
    </source>
</evidence>
<sequence>MSKHLTLHTSETVAENRVEPNFVKPYGDTMNDGRVQLSFTLPVALDENAKEAARQLALEMGFDEPAVVHAEDMGQGFSFYVLYGQCKHRVDLSRIKVAKPEFETLDKDAINALIAEKMGRKMVVVGACIETDAHTVGIDAIMNMKGYNGHKGLESYHEVRAINMGAQVDSEELVARAIEERADVILVSQVVTQKNIHLDNLTRLSDLLEAEGIRDRVILVVGGPRISHELAKELGYDAGFGTKSYAEDVASFAINEWIKRHAA</sequence>
<dbReference type="InterPro" id="IPR028991">
    <property type="entry name" value="KamE_N"/>
</dbReference>
<dbReference type="InterPro" id="IPR006158">
    <property type="entry name" value="Cobalamin-bd"/>
</dbReference>
<dbReference type="InterPro" id="IPR036843">
    <property type="entry name" value="KamE_N_sf"/>
</dbReference>
<evidence type="ECO:0000313" key="3">
    <source>
        <dbReference type="Proteomes" id="UP001626593"/>
    </source>
</evidence>
<proteinExistence type="predicted"/>
<dbReference type="RefSeq" id="WP_407278110.1">
    <property type="nucleotide sequence ID" value="NZ_CP141259.1"/>
</dbReference>
<dbReference type="Pfam" id="PF02310">
    <property type="entry name" value="B12-binding"/>
    <property type="match status" value="1"/>
</dbReference>
<accession>A0ABZ1AG15</accession>
<evidence type="ECO:0000259" key="1">
    <source>
        <dbReference type="PROSITE" id="PS51332"/>
    </source>
</evidence>
<protein>
    <submittedName>
        <fullName evidence="2">OAM dimerization domain-containing protein</fullName>
    </submittedName>
</protein>
<dbReference type="InterPro" id="IPR036724">
    <property type="entry name" value="Cobalamin-bd_sf"/>
</dbReference>
<dbReference type="EMBL" id="CP141259">
    <property type="protein sequence ID" value="WRL44819.1"/>
    <property type="molecule type" value="Genomic_DNA"/>
</dbReference>
<keyword evidence="3" id="KW-1185">Reference proteome</keyword>
<reference evidence="2 3" key="1">
    <citation type="submission" date="2023-12" db="EMBL/GenBank/DDBJ databases">
        <title>A. evansii MAY27, complete genome.</title>
        <authorList>
            <person name="Wang Y."/>
        </authorList>
    </citation>
    <scope>NUCLEOTIDE SEQUENCE [LARGE SCALE GENOMIC DNA]</scope>
    <source>
        <strain evidence="2 3">MAY27</strain>
    </source>
</reference>
<dbReference type="PROSITE" id="PS51332">
    <property type="entry name" value="B12_BINDING"/>
    <property type="match status" value="1"/>
</dbReference>
<dbReference type="Gene3D" id="3.40.50.280">
    <property type="entry name" value="Cobalamin-binding domain"/>
    <property type="match status" value="1"/>
</dbReference>
<dbReference type="Pfam" id="PF16554">
    <property type="entry name" value="OAM_dimer"/>
    <property type="match status" value="1"/>
</dbReference>
<dbReference type="Gene3D" id="3.30.30.60">
    <property type="entry name" value="D-lysine 5,6-aminomutase beta subunit KamE, N-terminal domain"/>
    <property type="match status" value="1"/>
</dbReference>
<dbReference type="SUPFAM" id="SSF117778">
    <property type="entry name" value="D-lysine 5,6-aminomutase beta subunit KamE, N-terminal domain"/>
    <property type="match status" value="1"/>
</dbReference>
<dbReference type="SUPFAM" id="SSF52242">
    <property type="entry name" value="Cobalamin (vitamin B12)-binding domain"/>
    <property type="match status" value="1"/>
</dbReference>
<organism evidence="2 3">
    <name type="scientific">Aromatoleum evansii</name>
    <name type="common">Azoarcus evansii</name>
    <dbReference type="NCBI Taxonomy" id="59406"/>
    <lineage>
        <taxon>Bacteria</taxon>
        <taxon>Pseudomonadati</taxon>
        <taxon>Pseudomonadota</taxon>
        <taxon>Betaproteobacteria</taxon>
        <taxon>Rhodocyclales</taxon>
        <taxon>Rhodocyclaceae</taxon>
        <taxon>Aromatoleum</taxon>
    </lineage>
</organism>
<name>A0ABZ1AG15_AROEV</name>
<feature type="domain" description="B12-binding" evidence="1">
    <location>
        <begin position="121"/>
        <end position="263"/>
    </location>
</feature>